<evidence type="ECO:0000256" key="1">
    <source>
        <dbReference type="ARBA" id="ARBA00022729"/>
    </source>
</evidence>
<dbReference type="EMBL" id="DXIJ01000065">
    <property type="protein sequence ID" value="HIV85827.1"/>
    <property type="molecule type" value="Genomic_DNA"/>
</dbReference>
<keyword evidence="3" id="KW-0106">Calcium</keyword>
<dbReference type="AlphaFoldDB" id="A0A9D1PRC9"/>
<evidence type="ECO:0000259" key="6">
    <source>
        <dbReference type="Pfam" id="PF03160"/>
    </source>
</evidence>
<reference evidence="7" key="2">
    <citation type="submission" date="2021-04" db="EMBL/GenBank/DDBJ databases">
        <authorList>
            <person name="Gilroy R."/>
        </authorList>
    </citation>
    <scope>NUCLEOTIDE SEQUENCE</scope>
    <source>
        <strain evidence="7">5790</strain>
    </source>
</reference>
<accession>A0A9D1PRC9</accession>
<protein>
    <recommendedName>
        <fullName evidence="6">Calx-beta domain-containing protein</fullName>
    </recommendedName>
</protein>
<evidence type="ECO:0000313" key="7">
    <source>
        <dbReference type="EMBL" id="HIV85827.1"/>
    </source>
</evidence>
<feature type="compositionally biased region" description="Low complexity" evidence="5">
    <location>
        <begin position="41"/>
        <end position="51"/>
    </location>
</feature>
<name>A0A9D1PRC9_9FIRM</name>
<dbReference type="GO" id="GO:0030001">
    <property type="term" value="P:metal ion transport"/>
    <property type="evidence" value="ECO:0007669"/>
    <property type="project" value="TreeGrafter"/>
</dbReference>
<feature type="domain" description="Calx-beta" evidence="6">
    <location>
        <begin position="134"/>
        <end position="189"/>
    </location>
</feature>
<dbReference type="InterPro" id="IPR003644">
    <property type="entry name" value="Calx_beta"/>
</dbReference>
<dbReference type="Pfam" id="PF03160">
    <property type="entry name" value="Calx-beta"/>
    <property type="match status" value="2"/>
</dbReference>
<evidence type="ECO:0000256" key="5">
    <source>
        <dbReference type="SAM" id="MobiDB-lite"/>
    </source>
</evidence>
<keyword evidence="4" id="KW-0813">Transport</keyword>
<feature type="compositionally biased region" description="Acidic residues" evidence="5">
    <location>
        <begin position="23"/>
        <end position="40"/>
    </location>
</feature>
<dbReference type="InterPro" id="IPR051171">
    <property type="entry name" value="CaCA"/>
</dbReference>
<dbReference type="PANTHER" id="PTHR11878">
    <property type="entry name" value="SODIUM/CALCIUM EXCHANGER"/>
    <property type="match status" value="1"/>
</dbReference>
<dbReference type="SUPFAM" id="SSF141072">
    <property type="entry name" value="CalX-like"/>
    <property type="match status" value="2"/>
</dbReference>
<comment type="caution">
    <text evidence="7">The sequence shown here is derived from an EMBL/GenBank/DDBJ whole genome shotgun (WGS) entry which is preliminary data.</text>
</comment>
<gene>
    <name evidence="7" type="ORF">H9900_03345</name>
</gene>
<organism evidence="7 8">
    <name type="scientific">Candidatus Monoglobus merdigallinarum</name>
    <dbReference type="NCBI Taxonomy" id="2838698"/>
    <lineage>
        <taxon>Bacteria</taxon>
        <taxon>Bacillati</taxon>
        <taxon>Bacillota</taxon>
        <taxon>Clostridia</taxon>
        <taxon>Monoglobales</taxon>
        <taxon>Monoglobaceae</taxon>
        <taxon>Monoglobus</taxon>
    </lineage>
</organism>
<proteinExistence type="predicted"/>
<dbReference type="Gene3D" id="2.60.40.2030">
    <property type="match status" value="2"/>
</dbReference>
<evidence type="ECO:0000256" key="2">
    <source>
        <dbReference type="ARBA" id="ARBA00022737"/>
    </source>
</evidence>
<dbReference type="GO" id="GO:0007154">
    <property type="term" value="P:cell communication"/>
    <property type="evidence" value="ECO:0007669"/>
    <property type="project" value="InterPro"/>
</dbReference>
<feature type="domain" description="Calx-beta" evidence="6">
    <location>
        <begin position="198"/>
        <end position="265"/>
    </location>
</feature>
<dbReference type="Proteomes" id="UP000824162">
    <property type="component" value="Unassembled WGS sequence"/>
</dbReference>
<sequence length="557" mass="60530">MITAEDDAAAVDITEPFERDESAAETEAADSGETAEDMSIEADAAAADEGANIGLESTETEDAATDTAVTFDGADTVVPENTDDGKSELAKLKEAQTGKPTRETSQTEFEPLQDLLIENTIGGLGDSIETSSSTTIEFLPGETEKYVTVEILEDDIAEGDEVFDLMLSGASGGYSIGAGLNCAVTITDDEPTEYSKLSFSAAEYTADGSKVAVTVNRSGAEYSFCSAVVKTVQIENSAAVSKNFSKVEAEISFAPHETEYTFEIPTRGGETELYFELELSDLKGAEAGDILNSTVKIPQAEAASQAETEEYAQSGESAELAADSGEKSFDIILDKTYKVRFNDGDKIGRIYDTSYSPEVRVGDYYFTESSSYNHFTGDEYHRESYYDKSRGAAYLYWYDWRTWKTGSSFFNLIKNGDMINTRTYQYIAADWEQTRTFGGGQRAAMELFSPSGASVSVANRRIDGTGSFNRQMSSHIVFLNKSNLPTADTVNVKISAIDQEKYRTPKVEVHCYGVAAMYRKFNITLAQPDNLSYKTANGGTVSLPPATVSLGEGHKTR</sequence>
<dbReference type="InterPro" id="IPR038081">
    <property type="entry name" value="CalX-like_sf"/>
</dbReference>
<keyword evidence="2" id="KW-0677">Repeat</keyword>
<reference evidence="7" key="1">
    <citation type="journal article" date="2021" name="PeerJ">
        <title>Extensive microbial diversity within the chicken gut microbiome revealed by metagenomics and culture.</title>
        <authorList>
            <person name="Gilroy R."/>
            <person name="Ravi A."/>
            <person name="Getino M."/>
            <person name="Pursley I."/>
            <person name="Horton D.L."/>
            <person name="Alikhan N.F."/>
            <person name="Baker D."/>
            <person name="Gharbi K."/>
            <person name="Hall N."/>
            <person name="Watson M."/>
            <person name="Adriaenssens E.M."/>
            <person name="Foster-Nyarko E."/>
            <person name="Jarju S."/>
            <person name="Secka A."/>
            <person name="Antonio M."/>
            <person name="Oren A."/>
            <person name="Chaudhuri R.R."/>
            <person name="La Ragione R."/>
            <person name="Hildebrand F."/>
            <person name="Pallen M.J."/>
        </authorList>
    </citation>
    <scope>NUCLEOTIDE SEQUENCE</scope>
    <source>
        <strain evidence="7">5790</strain>
    </source>
</reference>
<evidence type="ECO:0000256" key="4">
    <source>
        <dbReference type="ARBA" id="ARBA00023065"/>
    </source>
</evidence>
<keyword evidence="1" id="KW-0732">Signal</keyword>
<feature type="region of interest" description="Disordered" evidence="5">
    <location>
        <begin position="1"/>
        <end position="63"/>
    </location>
</feature>
<dbReference type="PANTHER" id="PTHR11878:SF65">
    <property type="entry name" value="NA_CA-EXCHANGE PROTEIN, ISOFORM G"/>
    <property type="match status" value="1"/>
</dbReference>
<dbReference type="GO" id="GO:0016020">
    <property type="term" value="C:membrane"/>
    <property type="evidence" value="ECO:0007669"/>
    <property type="project" value="InterPro"/>
</dbReference>
<keyword evidence="4" id="KW-0406">Ion transport</keyword>
<evidence type="ECO:0000256" key="3">
    <source>
        <dbReference type="ARBA" id="ARBA00022837"/>
    </source>
</evidence>
<evidence type="ECO:0000313" key="8">
    <source>
        <dbReference type="Proteomes" id="UP000824162"/>
    </source>
</evidence>